<dbReference type="GO" id="GO:0015421">
    <property type="term" value="F:ABC-type oligopeptide transporter activity"/>
    <property type="evidence" value="ECO:0007669"/>
    <property type="project" value="TreeGrafter"/>
</dbReference>
<keyword evidence="6" id="KW-0067">ATP-binding</keyword>
<proteinExistence type="predicted"/>
<sequence>MFQLIRKYIKPLLALQITVLCIIIINILFMIYQPILMQRLIDSYNTETLSAKEICYLGGLFLLLLIGGGLTGALRDSIIFKIKNLLQFRLRNDIYQQNLNLRSHQPPGKIISLLYNDVEALTGLLNQAFIAMFTDCLTIVATVVVLYFMNWKLATVSLIFIPIYFFLYYNSKKKVYQLNVAYKKQYEDMTETLQLGLKQKWTAIRFNRQKYSNALFCREQILLVRILKKLFARELLLGIISNFLSGFFPLLLLVIGGFLLIYGEITLGTLVAFSTYIVKLLQPVSRLSQLNVGVQSAVASAERILNFFNLNDVWNGTKIEKFMGNGIYVKNVSFSYNSLTPILDDISFEIKKNQMLGIVGESGSGKTTIVKLLTGEVIPTKGEIHYGDNRLHDLNKNYFYKNIAVVTQEELLTTGTIFNNIAFGNKNATLDEVVNISKKVGLHDYISSLPEKYNTNIISGKYDLSVGQKQRLAIARALLHNAPVLILDELTSALDAETESLILRLLNELKGKRTIIIIAHKFQTVIHADHILVVQNGQIVEQGSHADLMSYNSTYSNSYMKQIDFLQNEVPEPSYK</sequence>
<keyword evidence="5" id="KW-0547">Nucleotide-binding</keyword>
<dbReference type="SMART" id="SM00382">
    <property type="entry name" value="AAA"/>
    <property type="match status" value="1"/>
</dbReference>
<dbReference type="EC" id="3.6.3.-" evidence="12"/>
<feature type="transmembrane region" description="Helical" evidence="9">
    <location>
        <begin position="235"/>
        <end position="255"/>
    </location>
</feature>
<evidence type="ECO:0000256" key="1">
    <source>
        <dbReference type="ARBA" id="ARBA00004651"/>
    </source>
</evidence>
<evidence type="ECO:0000259" key="10">
    <source>
        <dbReference type="PROSITE" id="PS50893"/>
    </source>
</evidence>
<keyword evidence="4 9" id="KW-0812">Transmembrane</keyword>
<dbReference type="InterPro" id="IPR011527">
    <property type="entry name" value="ABC1_TM_dom"/>
</dbReference>
<keyword evidence="2" id="KW-0813">Transport</keyword>
<feature type="transmembrane region" description="Helical" evidence="9">
    <location>
        <begin position="56"/>
        <end position="74"/>
    </location>
</feature>
<dbReference type="GO" id="GO:0005524">
    <property type="term" value="F:ATP binding"/>
    <property type="evidence" value="ECO:0007669"/>
    <property type="project" value="UniProtKB-KW"/>
</dbReference>
<accession>A0A378Y7N7</accession>
<dbReference type="Pfam" id="PF00005">
    <property type="entry name" value="ABC_tran"/>
    <property type="match status" value="1"/>
</dbReference>
<keyword evidence="3" id="KW-1003">Cell membrane</keyword>
<dbReference type="CDD" id="cd07346">
    <property type="entry name" value="ABC_6TM_exporters"/>
    <property type="match status" value="1"/>
</dbReference>
<dbReference type="InterPro" id="IPR003593">
    <property type="entry name" value="AAA+_ATPase"/>
</dbReference>
<feature type="transmembrane region" description="Helical" evidence="9">
    <location>
        <begin position="12"/>
        <end position="36"/>
    </location>
</feature>
<dbReference type="SUPFAM" id="SSF52540">
    <property type="entry name" value="P-loop containing nucleoside triphosphate hydrolases"/>
    <property type="match status" value="1"/>
</dbReference>
<dbReference type="RefSeq" id="WP_019688963.1">
    <property type="nucleotide sequence ID" value="NZ_CP036496.1"/>
</dbReference>
<protein>
    <submittedName>
        <fullName evidence="12">Multidrug ABC transporter ATPase/permease</fullName>
        <ecNumber evidence="12">3.6.3.-</ecNumber>
    </submittedName>
</protein>
<dbReference type="Pfam" id="PF00664">
    <property type="entry name" value="ABC_membrane"/>
    <property type="match status" value="1"/>
</dbReference>
<dbReference type="InterPro" id="IPR003439">
    <property type="entry name" value="ABC_transporter-like_ATP-bd"/>
</dbReference>
<name>A0A378Y7N7_PAEPO</name>
<evidence type="ECO:0000256" key="6">
    <source>
        <dbReference type="ARBA" id="ARBA00022840"/>
    </source>
</evidence>
<keyword evidence="7 9" id="KW-1133">Transmembrane helix</keyword>
<dbReference type="Gene3D" id="3.40.50.300">
    <property type="entry name" value="P-loop containing nucleotide triphosphate hydrolases"/>
    <property type="match status" value="1"/>
</dbReference>
<evidence type="ECO:0000256" key="5">
    <source>
        <dbReference type="ARBA" id="ARBA00022741"/>
    </source>
</evidence>
<dbReference type="GO" id="GO:0005886">
    <property type="term" value="C:plasma membrane"/>
    <property type="evidence" value="ECO:0007669"/>
    <property type="project" value="UniProtKB-SubCell"/>
</dbReference>
<evidence type="ECO:0000256" key="3">
    <source>
        <dbReference type="ARBA" id="ARBA00022475"/>
    </source>
</evidence>
<organism evidence="12 13">
    <name type="scientific">Paenibacillus polymyxa</name>
    <name type="common">Bacillus polymyxa</name>
    <dbReference type="NCBI Taxonomy" id="1406"/>
    <lineage>
        <taxon>Bacteria</taxon>
        <taxon>Bacillati</taxon>
        <taxon>Bacillota</taxon>
        <taxon>Bacilli</taxon>
        <taxon>Bacillales</taxon>
        <taxon>Paenibacillaceae</taxon>
        <taxon>Paenibacillus</taxon>
    </lineage>
</organism>
<dbReference type="InterPro" id="IPR027417">
    <property type="entry name" value="P-loop_NTPase"/>
</dbReference>
<dbReference type="GeneID" id="93348652"/>
<evidence type="ECO:0000256" key="9">
    <source>
        <dbReference type="SAM" id="Phobius"/>
    </source>
</evidence>
<dbReference type="InterPro" id="IPR036640">
    <property type="entry name" value="ABC1_TM_sf"/>
</dbReference>
<dbReference type="SUPFAM" id="SSF90123">
    <property type="entry name" value="ABC transporter transmembrane region"/>
    <property type="match status" value="1"/>
</dbReference>
<feature type="transmembrane region" description="Helical" evidence="9">
    <location>
        <begin position="153"/>
        <end position="169"/>
    </location>
</feature>
<dbReference type="Proteomes" id="UP000254400">
    <property type="component" value="Unassembled WGS sequence"/>
</dbReference>
<evidence type="ECO:0000256" key="4">
    <source>
        <dbReference type="ARBA" id="ARBA00022692"/>
    </source>
</evidence>
<evidence type="ECO:0000256" key="2">
    <source>
        <dbReference type="ARBA" id="ARBA00022448"/>
    </source>
</evidence>
<dbReference type="GO" id="GO:0016887">
    <property type="term" value="F:ATP hydrolysis activity"/>
    <property type="evidence" value="ECO:0007669"/>
    <property type="project" value="InterPro"/>
</dbReference>
<dbReference type="PROSITE" id="PS50893">
    <property type="entry name" value="ABC_TRANSPORTER_2"/>
    <property type="match status" value="1"/>
</dbReference>
<dbReference type="Gene3D" id="1.20.1560.10">
    <property type="entry name" value="ABC transporter type 1, transmembrane domain"/>
    <property type="match status" value="1"/>
</dbReference>
<dbReference type="PANTHER" id="PTHR43394">
    <property type="entry name" value="ATP-DEPENDENT PERMEASE MDL1, MITOCHONDRIAL"/>
    <property type="match status" value="1"/>
</dbReference>
<dbReference type="InterPro" id="IPR039421">
    <property type="entry name" value="Type_1_exporter"/>
</dbReference>
<dbReference type="FunFam" id="3.40.50.300:FF:000221">
    <property type="entry name" value="Multidrug ABC transporter ATP-binding protein"/>
    <property type="match status" value="1"/>
</dbReference>
<reference evidence="12 13" key="1">
    <citation type="submission" date="2018-06" db="EMBL/GenBank/DDBJ databases">
        <authorList>
            <consortium name="Pathogen Informatics"/>
            <person name="Doyle S."/>
        </authorList>
    </citation>
    <scope>NUCLEOTIDE SEQUENCE [LARGE SCALE GENOMIC DNA]</scope>
    <source>
        <strain evidence="12 13">NCTC10343</strain>
    </source>
</reference>
<keyword evidence="8 9" id="KW-0472">Membrane</keyword>
<dbReference type="PROSITE" id="PS50929">
    <property type="entry name" value="ABC_TM1F"/>
    <property type="match status" value="1"/>
</dbReference>
<dbReference type="EMBL" id="UGSC01000001">
    <property type="protein sequence ID" value="SUA72397.1"/>
    <property type="molecule type" value="Genomic_DNA"/>
</dbReference>
<evidence type="ECO:0000259" key="11">
    <source>
        <dbReference type="PROSITE" id="PS50929"/>
    </source>
</evidence>
<dbReference type="PANTHER" id="PTHR43394:SF1">
    <property type="entry name" value="ATP-BINDING CASSETTE SUB-FAMILY B MEMBER 10, MITOCHONDRIAL"/>
    <property type="match status" value="1"/>
</dbReference>
<dbReference type="InterPro" id="IPR017871">
    <property type="entry name" value="ABC_transporter-like_CS"/>
</dbReference>
<keyword evidence="12" id="KW-0378">Hydrolase</keyword>
<dbReference type="AlphaFoldDB" id="A0A378Y7N7"/>
<feature type="domain" description="ABC transmembrane type-1" evidence="11">
    <location>
        <begin position="17"/>
        <end position="296"/>
    </location>
</feature>
<gene>
    <name evidence="12" type="ORF">NCTC10343_05353</name>
</gene>
<evidence type="ECO:0000256" key="7">
    <source>
        <dbReference type="ARBA" id="ARBA00022989"/>
    </source>
</evidence>
<feature type="domain" description="ABC transporter" evidence="10">
    <location>
        <begin position="327"/>
        <end position="561"/>
    </location>
</feature>
<comment type="subcellular location">
    <subcellularLocation>
        <location evidence="1">Cell membrane</location>
        <topology evidence="1">Multi-pass membrane protein</topology>
    </subcellularLocation>
</comment>
<evidence type="ECO:0000313" key="13">
    <source>
        <dbReference type="Proteomes" id="UP000254400"/>
    </source>
</evidence>
<evidence type="ECO:0000313" key="12">
    <source>
        <dbReference type="EMBL" id="SUA72397.1"/>
    </source>
</evidence>
<dbReference type="PROSITE" id="PS00211">
    <property type="entry name" value="ABC_TRANSPORTER_1"/>
    <property type="match status" value="1"/>
</dbReference>
<evidence type="ECO:0000256" key="8">
    <source>
        <dbReference type="ARBA" id="ARBA00023136"/>
    </source>
</evidence>
<feature type="transmembrane region" description="Helical" evidence="9">
    <location>
        <begin position="128"/>
        <end position="147"/>
    </location>
</feature>